<organism evidence="3 4">
    <name type="scientific">Boseongicola aestuarii</name>
    <dbReference type="NCBI Taxonomy" id="1470561"/>
    <lineage>
        <taxon>Bacteria</taxon>
        <taxon>Pseudomonadati</taxon>
        <taxon>Pseudomonadota</taxon>
        <taxon>Alphaproteobacteria</taxon>
        <taxon>Rhodobacterales</taxon>
        <taxon>Paracoccaceae</taxon>
        <taxon>Boseongicola</taxon>
    </lineage>
</organism>
<feature type="domain" description="Microcystin LR degradation protein MlrC C-terminal" evidence="1">
    <location>
        <begin position="316"/>
        <end position="482"/>
    </location>
</feature>
<dbReference type="RefSeq" id="WP_176440278.1">
    <property type="nucleotide sequence ID" value="NZ_FXXQ01000007.1"/>
</dbReference>
<proteinExistence type="predicted"/>
<keyword evidence="4" id="KW-1185">Reference proteome</keyword>
<gene>
    <name evidence="3" type="ORF">BOA8489_02361</name>
</gene>
<evidence type="ECO:0000313" key="4">
    <source>
        <dbReference type="Proteomes" id="UP000201838"/>
    </source>
</evidence>
<name>A0A238J0K1_9RHOB</name>
<accession>A0A238J0K1</accession>
<evidence type="ECO:0000259" key="1">
    <source>
        <dbReference type="Pfam" id="PF07171"/>
    </source>
</evidence>
<dbReference type="AlphaFoldDB" id="A0A238J0K1"/>
<evidence type="ECO:0000259" key="2">
    <source>
        <dbReference type="Pfam" id="PF07364"/>
    </source>
</evidence>
<dbReference type="InterPro" id="IPR015995">
    <property type="entry name" value="MlrC_N"/>
</dbReference>
<feature type="domain" description="Microcystin LR degradation protein MlrC N-terminal" evidence="2">
    <location>
        <begin position="4"/>
        <end position="295"/>
    </location>
</feature>
<dbReference type="Pfam" id="PF07364">
    <property type="entry name" value="DUF1485"/>
    <property type="match status" value="1"/>
</dbReference>
<reference evidence="3 4" key="1">
    <citation type="submission" date="2017-05" db="EMBL/GenBank/DDBJ databases">
        <authorList>
            <person name="Song R."/>
            <person name="Chenine A.L."/>
            <person name="Ruprecht R.M."/>
        </authorList>
    </citation>
    <scope>NUCLEOTIDE SEQUENCE [LARGE SCALE GENOMIC DNA]</scope>
    <source>
        <strain evidence="3 4">CECT 8489</strain>
    </source>
</reference>
<sequence length="485" mass="51147">MTFRIALLGLHMECATFLPHVTGREVFEARTVRGDDVIATFQNSNTVMGGFLKTIDAAGAEAVPILHADGGAAGLADQGAISSYRHEIVDALKSLDGSLDGVLLHLHGAMVTQDELDPDATTLDAIRDTVGPYLPIMLALDYHANLDATSIAGATAAFGYRYSPHIDMGATGERAARCLIQTLAGDIRPVMAIARPGLILPSIFSATDLAPLAGLVDKARRHSNEGSVYTDVSLFAGFAYADVPNCGVSVVAVVDDTAVEAQGLADALSLDVARNRDALSAPVPVYGLNDGIERAVKIAQDADRPVVVLEHADRANDSTYGLAALLAMSDRMRVAVPFLWDPEAVAKAMAAGQGAEVSLMLGGHSAPLAGAPVQVVACVEDVRADFTYRGTGEMRAGSTVHLGDTVLLDVHGMKISVTSLSHSAIDFDPFLQFGLDPAEFDIVLLRSKTHFRAAWEGFAAEIVIVDTPDYGPADISKLPFQHARP</sequence>
<dbReference type="InterPro" id="IPR010799">
    <property type="entry name" value="MlrC_C"/>
</dbReference>
<evidence type="ECO:0008006" key="5">
    <source>
        <dbReference type="Google" id="ProtNLM"/>
    </source>
</evidence>
<dbReference type="Pfam" id="PF07171">
    <property type="entry name" value="MlrC_C"/>
    <property type="match status" value="1"/>
</dbReference>
<dbReference type="EMBL" id="FXXQ01000007">
    <property type="protein sequence ID" value="SMX24238.1"/>
    <property type="molecule type" value="Genomic_DNA"/>
</dbReference>
<protein>
    <recommendedName>
        <fullName evidence="5">Microcystinase C</fullName>
    </recommendedName>
</protein>
<evidence type="ECO:0000313" key="3">
    <source>
        <dbReference type="EMBL" id="SMX24238.1"/>
    </source>
</evidence>
<dbReference type="Proteomes" id="UP000201838">
    <property type="component" value="Unassembled WGS sequence"/>
</dbReference>